<dbReference type="Proteomes" id="UP000187134">
    <property type="component" value="Unassembled WGS sequence"/>
</dbReference>
<evidence type="ECO:0000313" key="1">
    <source>
        <dbReference type="EMBL" id="OMF17514.1"/>
    </source>
</evidence>
<reference evidence="1 2" key="1">
    <citation type="submission" date="2016-11" db="EMBL/GenBank/DDBJ databases">
        <title>Paenibacillus species isolates.</title>
        <authorList>
            <person name="Beno S.M."/>
        </authorList>
    </citation>
    <scope>NUCLEOTIDE SEQUENCE [LARGE SCALE GENOMIC DNA]</scope>
    <source>
        <strain evidence="1 2">FSL H8-0246</strain>
    </source>
</reference>
<comment type="caution">
    <text evidence="1">The sequence shown here is derived from an EMBL/GenBank/DDBJ whole genome shotgun (WGS) entry which is preliminary data.</text>
</comment>
<organism evidence="1 2">
    <name type="scientific">Paenibacillus amylolyticus</name>
    <dbReference type="NCBI Taxonomy" id="1451"/>
    <lineage>
        <taxon>Bacteria</taxon>
        <taxon>Bacillati</taxon>
        <taxon>Bacillota</taxon>
        <taxon>Bacilli</taxon>
        <taxon>Bacillales</taxon>
        <taxon>Paenibacillaceae</taxon>
        <taxon>Paenibacillus</taxon>
    </lineage>
</organism>
<dbReference type="AlphaFoldDB" id="A0A1R1C612"/>
<accession>A0A1R1C612</accession>
<proteinExistence type="predicted"/>
<name>A0A1R1C612_PAEAM</name>
<sequence>MSLSNHNFHEAKVQPDRKNRYISDFFLIGIVRMNQDYIRRTQPLNHGILWPLKQLYTNLYVLRQVLESKHVIG</sequence>
<dbReference type="EMBL" id="MRTJ01000001">
    <property type="protein sequence ID" value="OMF17514.1"/>
    <property type="molecule type" value="Genomic_DNA"/>
</dbReference>
<evidence type="ECO:0000313" key="2">
    <source>
        <dbReference type="Proteomes" id="UP000187134"/>
    </source>
</evidence>
<protein>
    <submittedName>
        <fullName evidence="1">Uncharacterized protein</fullName>
    </submittedName>
</protein>
<gene>
    <name evidence="1" type="ORF">BK131_06010</name>
</gene>